<name>A0A7W6RLH4_9HYPH</name>
<dbReference type="Proteomes" id="UP000533641">
    <property type="component" value="Unassembled WGS sequence"/>
</dbReference>
<sequence length="185" mass="20823">MVKKYLGDLGIETLPVAEIENVALLPDVSQAIAEAEGFRDDELEQRLAALAESIFQSVESDEKIEEVAVRYAKRRIDRILKKLDLSAARTTDQIEEEYKQRTGELDVRALAGQFKDEIGQALKERDLSRLLALYDNKGLMALAASKLKSCRQRDFESWLTRTLINKTAPGVVDAIVRHLPKIKPS</sequence>
<reference evidence="1 2" key="1">
    <citation type="submission" date="2020-08" db="EMBL/GenBank/DDBJ databases">
        <title>Genomic Encyclopedia of Type Strains, Phase IV (KMG-V): Genome sequencing to study the core and pangenomes of soil and plant-associated prokaryotes.</title>
        <authorList>
            <person name="Whitman W."/>
        </authorList>
    </citation>
    <scope>NUCLEOTIDE SEQUENCE [LARGE SCALE GENOMIC DNA]</scope>
    <source>
        <strain evidence="1 2">SEMIA 402</strain>
    </source>
</reference>
<dbReference type="EMBL" id="JACIGM010000004">
    <property type="protein sequence ID" value="MBB4274675.1"/>
    <property type="molecule type" value="Genomic_DNA"/>
</dbReference>
<accession>A0A7W6RLH4</accession>
<organism evidence="1 2">
    <name type="scientific">Rhizobium mongolense</name>
    <dbReference type="NCBI Taxonomy" id="57676"/>
    <lineage>
        <taxon>Bacteria</taxon>
        <taxon>Pseudomonadati</taxon>
        <taxon>Pseudomonadota</taxon>
        <taxon>Alphaproteobacteria</taxon>
        <taxon>Hyphomicrobiales</taxon>
        <taxon>Rhizobiaceae</taxon>
        <taxon>Rhizobium/Agrobacterium group</taxon>
        <taxon>Rhizobium</taxon>
    </lineage>
</organism>
<dbReference type="AlphaFoldDB" id="A0A7W6RLH4"/>
<protein>
    <submittedName>
        <fullName evidence="1">Uncharacterized protein</fullName>
    </submittedName>
</protein>
<gene>
    <name evidence="1" type="ORF">GGE12_002451</name>
</gene>
<dbReference type="RefSeq" id="WP_183925325.1">
    <property type="nucleotide sequence ID" value="NZ_JACIGM010000004.1"/>
</dbReference>
<proteinExistence type="predicted"/>
<comment type="caution">
    <text evidence="1">The sequence shown here is derived from an EMBL/GenBank/DDBJ whole genome shotgun (WGS) entry which is preliminary data.</text>
</comment>
<evidence type="ECO:0000313" key="2">
    <source>
        <dbReference type="Proteomes" id="UP000533641"/>
    </source>
</evidence>
<evidence type="ECO:0000313" key="1">
    <source>
        <dbReference type="EMBL" id="MBB4274675.1"/>
    </source>
</evidence>